<evidence type="ECO:0000313" key="3">
    <source>
        <dbReference type="Proteomes" id="UP000321393"/>
    </source>
</evidence>
<protein>
    <submittedName>
        <fullName evidence="2">Uncharacterized protein</fullName>
    </submittedName>
</protein>
<feature type="region of interest" description="Disordered" evidence="1">
    <location>
        <begin position="17"/>
        <end position="56"/>
    </location>
</feature>
<accession>A0A5A7UL90</accession>
<proteinExistence type="predicted"/>
<evidence type="ECO:0000256" key="1">
    <source>
        <dbReference type="SAM" id="MobiDB-lite"/>
    </source>
</evidence>
<evidence type="ECO:0000313" key="2">
    <source>
        <dbReference type="EMBL" id="KAA0056673.1"/>
    </source>
</evidence>
<dbReference type="EMBL" id="SSTE01007373">
    <property type="protein sequence ID" value="KAA0056673.1"/>
    <property type="molecule type" value="Genomic_DNA"/>
</dbReference>
<sequence length="137" mass="15938">MLFRGKCEIRWISESHVGNEAEDSEKDEKDNDGRDRDVVYASSSMPSSPKNALIPTRCRFTPNHSSFNENRYQSSSITRLTKVQLKIVARGRTLKVEVLVRNRNVEHWMKKRNAVGRLSDEEEEVEVRGYCDCNYRV</sequence>
<dbReference type="Proteomes" id="UP000321393">
    <property type="component" value="Unassembled WGS sequence"/>
</dbReference>
<organism evidence="2 3">
    <name type="scientific">Cucumis melo var. makuwa</name>
    <name type="common">Oriental melon</name>
    <dbReference type="NCBI Taxonomy" id="1194695"/>
    <lineage>
        <taxon>Eukaryota</taxon>
        <taxon>Viridiplantae</taxon>
        <taxon>Streptophyta</taxon>
        <taxon>Embryophyta</taxon>
        <taxon>Tracheophyta</taxon>
        <taxon>Spermatophyta</taxon>
        <taxon>Magnoliopsida</taxon>
        <taxon>eudicotyledons</taxon>
        <taxon>Gunneridae</taxon>
        <taxon>Pentapetalae</taxon>
        <taxon>rosids</taxon>
        <taxon>fabids</taxon>
        <taxon>Cucurbitales</taxon>
        <taxon>Cucurbitaceae</taxon>
        <taxon>Benincaseae</taxon>
        <taxon>Cucumis</taxon>
    </lineage>
</organism>
<comment type="caution">
    <text evidence="2">The sequence shown here is derived from an EMBL/GenBank/DDBJ whole genome shotgun (WGS) entry which is preliminary data.</text>
</comment>
<feature type="compositionally biased region" description="Basic and acidic residues" evidence="1">
    <location>
        <begin position="26"/>
        <end position="38"/>
    </location>
</feature>
<gene>
    <name evidence="2" type="ORF">E6C27_scaffold288G002080</name>
</gene>
<reference evidence="2 3" key="1">
    <citation type="submission" date="2019-08" db="EMBL/GenBank/DDBJ databases">
        <title>Draft genome sequences of two oriental melons (Cucumis melo L. var makuwa).</title>
        <authorList>
            <person name="Kwon S.-Y."/>
        </authorList>
    </citation>
    <scope>NUCLEOTIDE SEQUENCE [LARGE SCALE GENOMIC DNA]</scope>
    <source>
        <strain evidence="3">cv. SW 3</strain>
        <tissue evidence="2">Leaf</tissue>
    </source>
</reference>
<name>A0A5A7UL90_CUCMM</name>
<feature type="compositionally biased region" description="Polar residues" evidence="1">
    <location>
        <begin position="41"/>
        <end position="50"/>
    </location>
</feature>
<dbReference type="AlphaFoldDB" id="A0A5A7UL90"/>